<dbReference type="InterPro" id="IPR050793">
    <property type="entry name" value="CMP-NeuNAc_synthase"/>
</dbReference>
<gene>
    <name evidence="1" type="ORF">E4633_16400</name>
</gene>
<dbReference type="PANTHER" id="PTHR21485:SF6">
    <property type="entry name" value="N-ACYLNEURAMINATE CYTIDYLYLTRANSFERASE-RELATED"/>
    <property type="match status" value="1"/>
</dbReference>
<proteinExistence type="predicted"/>
<comment type="caution">
    <text evidence="1">The sequence shown here is derived from an EMBL/GenBank/DDBJ whole genome shotgun (WGS) entry which is preliminary data.</text>
</comment>
<dbReference type="Pfam" id="PF02348">
    <property type="entry name" value="CTP_transf_3"/>
    <property type="match status" value="1"/>
</dbReference>
<protein>
    <submittedName>
        <fullName evidence="1">Acylneuraminate cytidylyltransferase family protein</fullName>
    </submittedName>
</protein>
<dbReference type="RefSeq" id="WP_135871744.1">
    <property type="nucleotide sequence ID" value="NZ_SRSC01000004.1"/>
</dbReference>
<organism evidence="1 2">
    <name type="scientific">Geomonas terrae</name>
    <dbReference type="NCBI Taxonomy" id="2562681"/>
    <lineage>
        <taxon>Bacteria</taxon>
        <taxon>Pseudomonadati</taxon>
        <taxon>Thermodesulfobacteriota</taxon>
        <taxon>Desulfuromonadia</taxon>
        <taxon>Geobacterales</taxon>
        <taxon>Geobacteraceae</taxon>
        <taxon>Geomonas</taxon>
    </lineage>
</organism>
<dbReference type="Gene3D" id="3.90.550.10">
    <property type="entry name" value="Spore Coat Polysaccharide Biosynthesis Protein SpsA, Chain A"/>
    <property type="match status" value="1"/>
</dbReference>
<dbReference type="CDD" id="cd02513">
    <property type="entry name" value="CMP-NeuAc_Synthase"/>
    <property type="match status" value="1"/>
</dbReference>
<keyword evidence="2" id="KW-1185">Reference proteome</keyword>
<keyword evidence="1" id="KW-0808">Transferase</keyword>
<dbReference type="Proteomes" id="UP000306416">
    <property type="component" value="Unassembled WGS sequence"/>
</dbReference>
<evidence type="ECO:0000313" key="1">
    <source>
        <dbReference type="EMBL" id="TGU70583.1"/>
    </source>
</evidence>
<dbReference type="InterPro" id="IPR029044">
    <property type="entry name" value="Nucleotide-diphossugar_trans"/>
</dbReference>
<dbReference type="SUPFAM" id="SSF53448">
    <property type="entry name" value="Nucleotide-diphospho-sugar transferases"/>
    <property type="match status" value="1"/>
</dbReference>
<dbReference type="PANTHER" id="PTHR21485">
    <property type="entry name" value="HAD SUPERFAMILY MEMBERS CMAS AND KDSC"/>
    <property type="match status" value="1"/>
</dbReference>
<accession>A0A4S1CBS1</accession>
<dbReference type="InterPro" id="IPR003329">
    <property type="entry name" value="Cytidylyl_trans"/>
</dbReference>
<dbReference type="EMBL" id="SRSC01000004">
    <property type="protein sequence ID" value="TGU70583.1"/>
    <property type="molecule type" value="Genomic_DNA"/>
</dbReference>
<sequence>MIAGKKVLAVIPARGGSKEVPRKNIRDLGGKPLLAWTIEAAQGAKYIDRLVLSSEDPEIIDVARKWGCEVPFVRPAVLSGDEIHAVDPALHAVSTLPGYDYLVLLQPTSPLRRSADIDGCIELCQQLNARSCVTVTKPDKHPFLMYTLDSAGVMHPLLNRNVTARRQDLPVVYALNGSIYVCETTHLVATRSFVDEHSVAYVMDKQFSVDIDSELDFTLADALIQQQFFREATVP</sequence>
<reference evidence="1 2" key="1">
    <citation type="submission" date="2019-04" db="EMBL/GenBank/DDBJ databases">
        <title>Geobacter oryzae sp. nov., ferric-reducing bacteria isolated from paddy soil.</title>
        <authorList>
            <person name="Xu Z."/>
            <person name="Masuda Y."/>
            <person name="Itoh H."/>
            <person name="Senoo K."/>
        </authorList>
    </citation>
    <scope>NUCLEOTIDE SEQUENCE [LARGE SCALE GENOMIC DNA]</scope>
    <source>
        <strain evidence="1 2">Red111</strain>
    </source>
</reference>
<dbReference type="GO" id="GO:0008781">
    <property type="term" value="F:N-acylneuraminate cytidylyltransferase activity"/>
    <property type="evidence" value="ECO:0007669"/>
    <property type="project" value="TreeGrafter"/>
</dbReference>
<name>A0A4S1CBS1_9BACT</name>
<evidence type="ECO:0000313" key="2">
    <source>
        <dbReference type="Proteomes" id="UP000306416"/>
    </source>
</evidence>
<dbReference type="AlphaFoldDB" id="A0A4S1CBS1"/>
<keyword evidence="1" id="KW-0548">Nucleotidyltransferase</keyword>